<feature type="binding site" evidence="5">
    <location>
        <begin position="176"/>
        <end position="180"/>
    </location>
    <ligand>
        <name>ATP</name>
        <dbReference type="ChEBI" id="CHEBI:30616"/>
    </ligand>
</feature>
<evidence type="ECO:0000313" key="7">
    <source>
        <dbReference type="EMBL" id="AXL20559.1"/>
    </source>
</evidence>
<organism evidence="7 8">
    <name type="scientific">Megasphaera stantonii</name>
    <dbReference type="NCBI Taxonomy" id="2144175"/>
    <lineage>
        <taxon>Bacteria</taxon>
        <taxon>Bacillati</taxon>
        <taxon>Bacillota</taxon>
        <taxon>Negativicutes</taxon>
        <taxon>Veillonellales</taxon>
        <taxon>Veillonellaceae</taxon>
        <taxon>Megasphaera</taxon>
    </lineage>
</organism>
<keyword evidence="1 5" id="KW-0808">Transferase</keyword>
<evidence type="ECO:0000256" key="5">
    <source>
        <dbReference type="PROSITE-ProRule" id="PRU00843"/>
    </source>
</evidence>
<evidence type="ECO:0000256" key="2">
    <source>
        <dbReference type="ARBA" id="ARBA00022741"/>
    </source>
</evidence>
<dbReference type="CDD" id="cd07930">
    <property type="entry name" value="bacterial_phosphagen_kinase"/>
    <property type="match status" value="1"/>
</dbReference>
<dbReference type="KEGG" id="meg:DKB62_02665"/>
<dbReference type="GO" id="GO:0046314">
    <property type="term" value="P:phosphocreatine biosynthetic process"/>
    <property type="evidence" value="ECO:0007669"/>
    <property type="project" value="InterPro"/>
</dbReference>
<dbReference type="GO" id="GO:0005615">
    <property type="term" value="C:extracellular space"/>
    <property type="evidence" value="ECO:0007669"/>
    <property type="project" value="TreeGrafter"/>
</dbReference>
<sequence>MPYEFLRKPLSPWQEQIGDYGDVVVDSRIRLSRNLKNYVFPQRASDTELAAVFAEGRRMTPLLSAMGRGRYAFIDLDELTPLQRELMAAKHFVSAAHITKPVSRAVIVRDDGAAAVMVNETDHFCIQTAAAGFDLLKAWDDASQIDDCLEQKLNFAYRDDFGYLTSSPSITGTGLIAGVTVHIPALVLMKRLNRIVQGITKFGFAVCGMYGERDEYIGNIFQISNQITLGVSEEDILGQLRKLVAQVVQEERNCRQILWTHDGDMMKDKFCRAYGTLSQAWLMSEQEGLSLLSDLRFGIDAGVIAKPAQLYEGLLTAITPAYLQAEAGRELGDTEMERERAAVIRRMVSAGDGAASLPESL</sequence>
<dbReference type="EMBL" id="CP029462">
    <property type="protein sequence ID" value="AXL20559.1"/>
    <property type="molecule type" value="Genomic_DNA"/>
</dbReference>
<dbReference type="InterPro" id="IPR022414">
    <property type="entry name" value="ATP-guanido_PTrfase_cat"/>
</dbReference>
<dbReference type="AlphaFoldDB" id="A0A346AXG6"/>
<evidence type="ECO:0000259" key="6">
    <source>
        <dbReference type="PROSITE" id="PS51510"/>
    </source>
</evidence>
<feature type="binding site" evidence="5">
    <location>
        <position position="91"/>
    </location>
    <ligand>
        <name>ATP</name>
        <dbReference type="ChEBI" id="CHEBI:30616"/>
    </ligand>
</feature>
<dbReference type="PROSITE" id="PS51510">
    <property type="entry name" value="PHOSPHAGEN_KINASE_C"/>
    <property type="match status" value="1"/>
</dbReference>
<dbReference type="PANTHER" id="PTHR11547">
    <property type="entry name" value="ARGININE OR CREATINE KINASE"/>
    <property type="match status" value="1"/>
</dbReference>
<dbReference type="RefSeq" id="WP_107195697.1">
    <property type="nucleotide sequence ID" value="NZ_CP029462.1"/>
</dbReference>
<reference evidence="7 8" key="1">
    <citation type="submission" date="2018-05" db="EMBL/GenBank/DDBJ databases">
        <title>Complete genome sequence of Megasphaera sp. AJH120T, isolated from the ceca of a chicken.</title>
        <authorList>
            <person name="Maki J."/>
            <person name="Looft T."/>
        </authorList>
    </citation>
    <scope>NUCLEOTIDE SEQUENCE [LARGE SCALE GENOMIC DNA]</scope>
    <source>
        <strain evidence="7 8">AJH120</strain>
    </source>
</reference>
<feature type="binding site" evidence="5">
    <location>
        <begin position="26"/>
        <end position="30"/>
    </location>
    <ligand>
        <name>ATP</name>
        <dbReference type="ChEBI" id="CHEBI:30616"/>
    </ligand>
</feature>
<evidence type="ECO:0000313" key="8">
    <source>
        <dbReference type="Proteomes" id="UP000254337"/>
    </source>
</evidence>
<evidence type="ECO:0000256" key="4">
    <source>
        <dbReference type="ARBA" id="ARBA00022840"/>
    </source>
</evidence>
<accession>A0A346AXG6</accession>
<keyword evidence="4 5" id="KW-0067">ATP-binding</keyword>
<dbReference type="SUPFAM" id="SSF55931">
    <property type="entry name" value="Glutamine synthetase/guanido kinase"/>
    <property type="match status" value="1"/>
</dbReference>
<gene>
    <name evidence="7" type="ORF">DKB62_02665</name>
</gene>
<dbReference type="GO" id="GO:0005524">
    <property type="term" value="F:ATP binding"/>
    <property type="evidence" value="ECO:0007669"/>
    <property type="project" value="UniProtKB-UniRule"/>
</dbReference>
<protein>
    <submittedName>
        <fullName evidence="7">ATP--guanido phosphotransferase</fullName>
    </submittedName>
</protein>
<name>A0A346AXG6_9FIRM</name>
<dbReference type="InterPro" id="IPR014746">
    <property type="entry name" value="Gln_synth/guanido_kin_cat_dom"/>
</dbReference>
<keyword evidence="8" id="KW-1185">Reference proteome</keyword>
<feature type="binding site" evidence="5">
    <location>
        <begin position="207"/>
        <end position="212"/>
    </location>
    <ligand>
        <name>ATP</name>
        <dbReference type="ChEBI" id="CHEBI:30616"/>
    </ligand>
</feature>
<dbReference type="Proteomes" id="UP000254337">
    <property type="component" value="Chromosome"/>
</dbReference>
<dbReference type="Pfam" id="PF00217">
    <property type="entry name" value="ATP-gua_Ptrans"/>
    <property type="match status" value="1"/>
</dbReference>
<dbReference type="GO" id="GO:0004111">
    <property type="term" value="F:creatine kinase activity"/>
    <property type="evidence" value="ECO:0007669"/>
    <property type="project" value="InterPro"/>
</dbReference>
<dbReference type="InterPro" id="IPR000749">
    <property type="entry name" value="ATP-guanido_PTrfase"/>
</dbReference>
<dbReference type="OrthoDB" id="9791353at2"/>
<dbReference type="PANTHER" id="PTHR11547:SF38">
    <property type="entry name" value="ARGININE KINASE 1-RELATED"/>
    <property type="match status" value="1"/>
</dbReference>
<comment type="similarity">
    <text evidence="5">Belongs to the ATP:guanido phosphotransferase family.</text>
</comment>
<evidence type="ECO:0000256" key="1">
    <source>
        <dbReference type="ARBA" id="ARBA00022679"/>
    </source>
</evidence>
<keyword evidence="3 5" id="KW-0418">Kinase</keyword>
<evidence type="ECO:0000256" key="3">
    <source>
        <dbReference type="ARBA" id="ARBA00022777"/>
    </source>
</evidence>
<feature type="domain" description="Phosphagen kinase C-terminal" evidence="6">
    <location>
        <begin position="23"/>
        <end position="254"/>
    </location>
</feature>
<comment type="caution">
    <text evidence="5">Lacks conserved residue(s) required for the propagation of feature annotation.</text>
</comment>
<proteinExistence type="inferred from homology"/>
<dbReference type="InterPro" id="IPR023660">
    <property type="entry name" value="Arg_Kinase"/>
</dbReference>
<keyword evidence="2 5" id="KW-0547">Nucleotide-binding</keyword>
<dbReference type="Gene3D" id="3.30.590.10">
    <property type="entry name" value="Glutamine synthetase/guanido kinase, catalytic domain"/>
    <property type="match status" value="1"/>
</dbReference>